<accession>A0AAU7AWV7</accession>
<dbReference type="Pfam" id="PF19692">
    <property type="entry name" value="DUF6193"/>
    <property type="match status" value="1"/>
</dbReference>
<proteinExistence type="predicted"/>
<organism evidence="1">
    <name type="scientific">Paraconexibacter sp. AEG42_29</name>
    <dbReference type="NCBI Taxonomy" id="2997339"/>
    <lineage>
        <taxon>Bacteria</taxon>
        <taxon>Bacillati</taxon>
        <taxon>Actinomycetota</taxon>
        <taxon>Thermoleophilia</taxon>
        <taxon>Solirubrobacterales</taxon>
        <taxon>Paraconexibacteraceae</taxon>
        <taxon>Paraconexibacter</taxon>
    </lineage>
</organism>
<dbReference type="EMBL" id="CP114014">
    <property type="protein sequence ID" value="XAY06114.1"/>
    <property type="molecule type" value="Genomic_DNA"/>
</dbReference>
<dbReference type="AlphaFoldDB" id="A0AAU7AWV7"/>
<reference evidence="1" key="1">
    <citation type="submission" date="2022-12" db="EMBL/GenBank/DDBJ databases">
        <title>Paraconexibacter alkalitolerans sp. nov. and Baekduia alba sp. nov., isolated from soil and emended description of the genera Paraconexibacter (Chun et al., 2020) and Baekduia (An et al., 2020).</title>
        <authorList>
            <person name="Vieira S."/>
            <person name="Huber K.J."/>
            <person name="Geppert A."/>
            <person name="Wolf J."/>
            <person name="Neumann-Schaal M."/>
            <person name="Muesken M."/>
            <person name="Overmann J."/>
        </authorList>
    </citation>
    <scope>NUCLEOTIDE SEQUENCE</scope>
    <source>
        <strain evidence="1">AEG42_29</strain>
    </source>
</reference>
<gene>
    <name evidence="1" type="ORF">DSM112329_02977</name>
</gene>
<name>A0AAU7AWV7_9ACTN</name>
<dbReference type="RefSeq" id="WP_354697354.1">
    <property type="nucleotide sequence ID" value="NZ_CP114014.1"/>
</dbReference>
<dbReference type="KEGG" id="parq:DSM112329_02977"/>
<sequence length="254" mass="27028">MAESQDAQLAGLYGDIVTAGGLGPVLEGVLGPGFSVTRAGFYEAVVRRCDPGREQDILSGRHWRASVGVALLERLFHVDLAPAGHGVALAGGWMRSEHEAWALIASALDAADVRPIVDGCSDLSWSSNGLAVLSGDETEWWWQFHLAETHDPLPVLAPLIAAAAAQPRLRQLRPYTSMWSLCFSRCTRYPFSDEGPFIEAGRDPRTNATTYTVSASPQQARRPRVVLADPVEAAAYAAGLVPANSPAVAGSGPD</sequence>
<evidence type="ECO:0000313" key="1">
    <source>
        <dbReference type="EMBL" id="XAY06114.1"/>
    </source>
</evidence>
<dbReference type="InterPro" id="IPR045682">
    <property type="entry name" value="DUF6193"/>
</dbReference>
<protein>
    <submittedName>
        <fullName evidence="1">Uncharacterized protein</fullName>
    </submittedName>
</protein>